<protein>
    <submittedName>
        <fullName evidence="2">Uncharacterized protein</fullName>
    </submittedName>
</protein>
<feature type="non-terminal residue" evidence="2">
    <location>
        <position position="49"/>
    </location>
</feature>
<evidence type="ECO:0000256" key="1">
    <source>
        <dbReference type="SAM" id="MobiDB-lite"/>
    </source>
</evidence>
<proteinExistence type="predicted"/>
<sequence>MSKEFDPIQVSGYEEAEKDLTPKPVDDGEYDEQCDVPASTTTSLLIDTS</sequence>
<name>A0A0F9B0H2_9ZZZZ</name>
<organism evidence="2">
    <name type="scientific">marine sediment metagenome</name>
    <dbReference type="NCBI Taxonomy" id="412755"/>
    <lineage>
        <taxon>unclassified sequences</taxon>
        <taxon>metagenomes</taxon>
        <taxon>ecological metagenomes</taxon>
    </lineage>
</organism>
<evidence type="ECO:0000313" key="2">
    <source>
        <dbReference type="EMBL" id="KKL15404.1"/>
    </source>
</evidence>
<feature type="region of interest" description="Disordered" evidence="1">
    <location>
        <begin position="1"/>
        <end position="49"/>
    </location>
</feature>
<reference evidence="2" key="1">
    <citation type="journal article" date="2015" name="Nature">
        <title>Complex archaea that bridge the gap between prokaryotes and eukaryotes.</title>
        <authorList>
            <person name="Spang A."/>
            <person name="Saw J.H."/>
            <person name="Jorgensen S.L."/>
            <person name="Zaremba-Niedzwiedzka K."/>
            <person name="Martijn J."/>
            <person name="Lind A.E."/>
            <person name="van Eijk R."/>
            <person name="Schleper C."/>
            <person name="Guy L."/>
            <person name="Ettema T.J."/>
        </authorList>
    </citation>
    <scope>NUCLEOTIDE SEQUENCE</scope>
</reference>
<accession>A0A0F9B0H2</accession>
<gene>
    <name evidence="2" type="ORF">LCGC14_2505910</name>
</gene>
<dbReference type="EMBL" id="LAZR01040076">
    <property type="protein sequence ID" value="KKL15404.1"/>
    <property type="molecule type" value="Genomic_DNA"/>
</dbReference>
<feature type="compositionally biased region" description="Polar residues" evidence="1">
    <location>
        <begin position="38"/>
        <end position="49"/>
    </location>
</feature>
<comment type="caution">
    <text evidence="2">The sequence shown here is derived from an EMBL/GenBank/DDBJ whole genome shotgun (WGS) entry which is preliminary data.</text>
</comment>
<dbReference type="AlphaFoldDB" id="A0A0F9B0H2"/>